<evidence type="ECO:0000256" key="3">
    <source>
        <dbReference type="ARBA" id="ARBA00011245"/>
    </source>
</evidence>
<comment type="similarity">
    <text evidence="2">Belongs to the NPC2 family.</text>
</comment>
<protein>
    <recommendedName>
        <fullName evidence="4">Phosphatidylglycerol/phosphatidylinositol transfer protein</fullName>
    </recommendedName>
</protein>
<dbReference type="SMART" id="SM00737">
    <property type="entry name" value="ML"/>
    <property type="match status" value="1"/>
</dbReference>
<comment type="subunit">
    <text evidence="3">Monomer.</text>
</comment>
<keyword evidence="5" id="KW-0813">Transport</keyword>
<dbReference type="Proteomes" id="UP000070444">
    <property type="component" value="Unassembled WGS sequence"/>
</dbReference>
<dbReference type="Pfam" id="PF02221">
    <property type="entry name" value="E1_DerP2_DerF2"/>
    <property type="match status" value="1"/>
</dbReference>
<dbReference type="PANTHER" id="PTHR11306:SF0">
    <property type="entry name" value="PHOSPHATIDYLGLYCEROL_PHOSPHATIDYLINOSITOL TRANSFER PROTEIN"/>
    <property type="match status" value="1"/>
</dbReference>
<dbReference type="OMA" id="HQTYDLC"/>
<dbReference type="OrthoDB" id="6409159at2759"/>
<dbReference type="GO" id="GO:0001786">
    <property type="term" value="F:phosphatidylserine binding"/>
    <property type="evidence" value="ECO:0007669"/>
    <property type="project" value="EnsemblFungi"/>
</dbReference>
<dbReference type="InterPro" id="IPR039670">
    <property type="entry name" value="NPC2-like"/>
</dbReference>
<dbReference type="EMBL" id="KQ964515">
    <property type="protein sequence ID" value="KXN70032.1"/>
    <property type="molecule type" value="Genomic_DNA"/>
</dbReference>
<dbReference type="SUPFAM" id="SSF81296">
    <property type="entry name" value="E set domains"/>
    <property type="match status" value="1"/>
</dbReference>
<dbReference type="InterPro" id="IPR033917">
    <property type="entry name" value="ML_PG-PI_TP"/>
</dbReference>
<dbReference type="InterPro" id="IPR003172">
    <property type="entry name" value="ML_dom"/>
</dbReference>
<evidence type="ECO:0000313" key="10">
    <source>
        <dbReference type="EMBL" id="KXN70032.1"/>
    </source>
</evidence>
<dbReference type="PANTHER" id="PTHR11306">
    <property type="entry name" value="NIEMANN PICK TYPE C2 PROTEIN NPC2-RELATED"/>
    <property type="match status" value="1"/>
</dbReference>
<evidence type="ECO:0000256" key="2">
    <source>
        <dbReference type="ARBA" id="ARBA00006370"/>
    </source>
</evidence>
<evidence type="ECO:0000256" key="7">
    <source>
        <dbReference type="ARBA" id="ARBA00023055"/>
    </source>
</evidence>
<accession>A0A137P4T4</accession>
<feature type="chain" id="PRO_5007294391" description="Phosphatidylglycerol/phosphatidylinositol transfer protein" evidence="8">
    <location>
        <begin position="18"/>
        <end position="166"/>
    </location>
</feature>
<keyword evidence="7" id="KW-0445">Lipid transport</keyword>
<comment type="function">
    <text evidence="1">Catalyzes the intermembrane transfer of phosphatidylglycerol and phosphatidylinositol.</text>
</comment>
<dbReference type="AlphaFoldDB" id="A0A137P4T4"/>
<dbReference type="InterPro" id="IPR014756">
    <property type="entry name" value="Ig_E-set"/>
</dbReference>
<evidence type="ECO:0000256" key="6">
    <source>
        <dbReference type="ARBA" id="ARBA00022729"/>
    </source>
</evidence>
<dbReference type="GO" id="GO:0000328">
    <property type="term" value="C:fungal-type vacuole lumen"/>
    <property type="evidence" value="ECO:0007669"/>
    <property type="project" value="EnsemblFungi"/>
</dbReference>
<gene>
    <name evidence="10" type="ORF">CONCODRAFT_79041</name>
</gene>
<evidence type="ECO:0000259" key="9">
    <source>
        <dbReference type="SMART" id="SM00737"/>
    </source>
</evidence>
<proteinExistence type="inferred from homology"/>
<dbReference type="GO" id="GO:0035091">
    <property type="term" value="F:phosphatidylinositol binding"/>
    <property type="evidence" value="ECO:0007669"/>
    <property type="project" value="EnsemblFungi"/>
</dbReference>
<sequence length="166" mass="18209">MLFKNLLIFALPIFASPAPSFLENLGGPPSPNCKQLFKDAIYDCGSPSDILQIKKVDIAPFPPKKGAELNIVGTGYVSEDIEKGSEAIVTVKYGFIKLLHKKVDLCDEIGNIGLSCPLKKGDNNIDIKVDIPKEIPPGKYMVDVVANNKNNHTIGHLQVRIEFKLH</sequence>
<evidence type="ECO:0000256" key="8">
    <source>
        <dbReference type="SAM" id="SignalP"/>
    </source>
</evidence>
<evidence type="ECO:0000256" key="1">
    <source>
        <dbReference type="ARBA" id="ARBA00002053"/>
    </source>
</evidence>
<organism evidence="10 11">
    <name type="scientific">Conidiobolus coronatus (strain ATCC 28846 / CBS 209.66 / NRRL 28638)</name>
    <name type="common">Delacroixia coronata</name>
    <dbReference type="NCBI Taxonomy" id="796925"/>
    <lineage>
        <taxon>Eukaryota</taxon>
        <taxon>Fungi</taxon>
        <taxon>Fungi incertae sedis</taxon>
        <taxon>Zoopagomycota</taxon>
        <taxon>Entomophthoromycotina</taxon>
        <taxon>Entomophthoromycetes</taxon>
        <taxon>Entomophthorales</taxon>
        <taxon>Ancylistaceae</taxon>
        <taxon>Conidiobolus</taxon>
    </lineage>
</organism>
<feature type="signal peptide" evidence="8">
    <location>
        <begin position="1"/>
        <end position="17"/>
    </location>
</feature>
<keyword evidence="11" id="KW-1185">Reference proteome</keyword>
<reference evidence="10 11" key="1">
    <citation type="journal article" date="2015" name="Genome Biol. Evol.">
        <title>Phylogenomic analyses indicate that early fungi evolved digesting cell walls of algal ancestors of land plants.</title>
        <authorList>
            <person name="Chang Y."/>
            <person name="Wang S."/>
            <person name="Sekimoto S."/>
            <person name="Aerts A.L."/>
            <person name="Choi C."/>
            <person name="Clum A."/>
            <person name="LaButti K.M."/>
            <person name="Lindquist E.A."/>
            <person name="Yee Ngan C."/>
            <person name="Ohm R.A."/>
            <person name="Salamov A.A."/>
            <person name="Grigoriev I.V."/>
            <person name="Spatafora J.W."/>
            <person name="Berbee M.L."/>
        </authorList>
    </citation>
    <scope>NUCLEOTIDE SEQUENCE [LARGE SCALE GENOMIC DNA]</scope>
    <source>
        <strain evidence="10 11">NRRL 28638</strain>
    </source>
</reference>
<dbReference type="GO" id="GO:0031210">
    <property type="term" value="F:phosphatidylcholine binding"/>
    <property type="evidence" value="ECO:0007669"/>
    <property type="project" value="EnsemblFungi"/>
</dbReference>
<evidence type="ECO:0000256" key="4">
    <source>
        <dbReference type="ARBA" id="ARBA00016056"/>
    </source>
</evidence>
<feature type="domain" description="MD-2-related lipid-recognition" evidence="9">
    <location>
        <begin position="41"/>
        <end position="161"/>
    </location>
</feature>
<dbReference type="GO" id="GO:0032366">
    <property type="term" value="P:intracellular sterol transport"/>
    <property type="evidence" value="ECO:0007669"/>
    <property type="project" value="EnsemblFungi"/>
</dbReference>
<dbReference type="Gene3D" id="2.60.40.770">
    <property type="match status" value="1"/>
</dbReference>
<dbReference type="GO" id="GO:0032934">
    <property type="term" value="F:sterol binding"/>
    <property type="evidence" value="ECO:0007669"/>
    <property type="project" value="EnsemblFungi"/>
</dbReference>
<name>A0A137P4T4_CONC2</name>
<evidence type="ECO:0000313" key="11">
    <source>
        <dbReference type="Proteomes" id="UP000070444"/>
    </source>
</evidence>
<keyword evidence="6 8" id="KW-0732">Signal</keyword>
<evidence type="ECO:0000256" key="5">
    <source>
        <dbReference type="ARBA" id="ARBA00022448"/>
    </source>
</evidence>
<dbReference type="CDD" id="cd00917">
    <property type="entry name" value="PG-PI_TP"/>
    <property type="match status" value="1"/>
</dbReference>